<keyword evidence="1" id="KW-0472">Membrane</keyword>
<accession>A0ABQ9F278</accession>
<keyword evidence="1" id="KW-0812">Transmembrane</keyword>
<feature type="transmembrane region" description="Helical" evidence="1">
    <location>
        <begin position="88"/>
        <end position="107"/>
    </location>
</feature>
<dbReference type="EMBL" id="JARBDR010000640">
    <property type="protein sequence ID" value="KAJ8310301.1"/>
    <property type="molecule type" value="Genomic_DNA"/>
</dbReference>
<sequence>MAKENERKAKHLSRTRTKLPVDTGWAWVILAALVILTRIKFLSSRQCVIIGGLVSTLSCVISSFARDIYFLYRSWYVHVCFIHNNNSIYVLFIVSCTRNGVELIVFVHKRTPKGDNNEQTQYLDDSDTLRNEFHRILEPDLT</sequence>
<dbReference type="Proteomes" id="UP001217089">
    <property type="component" value="Unassembled WGS sequence"/>
</dbReference>
<reference evidence="2 3" key="1">
    <citation type="submission" date="2022-12" db="EMBL/GenBank/DDBJ databases">
        <title>Chromosome-level genome of Tegillarca granosa.</title>
        <authorList>
            <person name="Kim J."/>
        </authorList>
    </citation>
    <scope>NUCLEOTIDE SEQUENCE [LARGE SCALE GENOMIC DNA]</scope>
    <source>
        <strain evidence="2">Teg-2019</strain>
        <tissue evidence="2">Adductor muscle</tissue>
    </source>
</reference>
<keyword evidence="1" id="KW-1133">Transmembrane helix</keyword>
<protein>
    <submittedName>
        <fullName evidence="2">Uncharacterized protein</fullName>
    </submittedName>
</protein>
<proteinExistence type="predicted"/>
<keyword evidence="3" id="KW-1185">Reference proteome</keyword>
<comment type="caution">
    <text evidence="2">The sequence shown here is derived from an EMBL/GenBank/DDBJ whole genome shotgun (WGS) entry which is preliminary data.</text>
</comment>
<evidence type="ECO:0000313" key="3">
    <source>
        <dbReference type="Proteomes" id="UP001217089"/>
    </source>
</evidence>
<feature type="transmembrane region" description="Helical" evidence="1">
    <location>
        <begin position="48"/>
        <end position="68"/>
    </location>
</feature>
<evidence type="ECO:0000256" key="1">
    <source>
        <dbReference type="SAM" id="Phobius"/>
    </source>
</evidence>
<name>A0ABQ9F278_TEGGR</name>
<gene>
    <name evidence="2" type="ORF">KUTeg_012166</name>
</gene>
<evidence type="ECO:0000313" key="2">
    <source>
        <dbReference type="EMBL" id="KAJ8310301.1"/>
    </source>
</evidence>
<organism evidence="2 3">
    <name type="scientific">Tegillarca granosa</name>
    <name type="common">Malaysian cockle</name>
    <name type="synonym">Anadara granosa</name>
    <dbReference type="NCBI Taxonomy" id="220873"/>
    <lineage>
        <taxon>Eukaryota</taxon>
        <taxon>Metazoa</taxon>
        <taxon>Spiralia</taxon>
        <taxon>Lophotrochozoa</taxon>
        <taxon>Mollusca</taxon>
        <taxon>Bivalvia</taxon>
        <taxon>Autobranchia</taxon>
        <taxon>Pteriomorphia</taxon>
        <taxon>Arcoida</taxon>
        <taxon>Arcoidea</taxon>
        <taxon>Arcidae</taxon>
        <taxon>Tegillarca</taxon>
    </lineage>
</organism>